<comment type="caution">
    <text evidence="5">The sequence shown here is derived from an EMBL/GenBank/DDBJ whole genome shotgun (WGS) entry which is preliminary data.</text>
</comment>
<keyword evidence="1" id="KW-0479">Metal-binding</keyword>
<evidence type="ECO:0000256" key="3">
    <source>
        <dbReference type="SAM" id="SignalP"/>
    </source>
</evidence>
<evidence type="ECO:0000259" key="4">
    <source>
        <dbReference type="PROSITE" id="PS00498"/>
    </source>
</evidence>
<evidence type="ECO:0000256" key="2">
    <source>
        <dbReference type="ARBA" id="ARBA00023002"/>
    </source>
</evidence>
<dbReference type="Pfam" id="PF00264">
    <property type="entry name" value="Tyrosinase"/>
    <property type="match status" value="1"/>
</dbReference>
<sequence>MLSTTSIIFAIVLFVNSFCTPALARRYPCDDILVRKEWRNMFNDEKAEYIKAVQCLQDQPAVDPAYPEAESRFDEFQAHYMKQADTVHNLGQFLPWHRHFIRTFENALRNECGYKGATPYWDWSQDADSNSSISASPIFDSVTGFGGDGKSGTYTLPANDMKDKEIRPSAFKGCVDNGPFADYTLHVGPGKLRTSHCLTRSISDGAKKFMSSSAVSTLSKSSTFEVFRTQLEAVSDDGHVMIGGEMSSPYSSPGDPLFYLHHANIDRIWWNWQQLAPATRFFTVTGPATKTPPVHEVGVDYVLNMGSLGLSVPIRDTLDLLSKPNCYTYL</sequence>
<keyword evidence="3" id="KW-0732">Signal</keyword>
<feature type="signal peptide" evidence="3">
    <location>
        <begin position="1"/>
        <end position="24"/>
    </location>
</feature>
<dbReference type="AlphaFoldDB" id="A0A8H7Y763"/>
<protein>
    <recommendedName>
        <fullName evidence="4">Tyrosinase copper-binding domain-containing protein</fullName>
    </recommendedName>
</protein>
<accession>A0A8H7Y763</accession>
<dbReference type="InterPro" id="IPR002227">
    <property type="entry name" value="Tyrosinase_Cu-bd"/>
</dbReference>
<dbReference type="InterPro" id="IPR008922">
    <property type="entry name" value="Di-copper_centre_dom_sf"/>
</dbReference>
<evidence type="ECO:0000256" key="1">
    <source>
        <dbReference type="ARBA" id="ARBA00022723"/>
    </source>
</evidence>
<name>A0A8H7Y763_PSICU</name>
<feature type="domain" description="Tyrosinase copper-binding" evidence="4">
    <location>
        <begin position="255"/>
        <end position="266"/>
    </location>
</feature>
<dbReference type="GO" id="GO:0046872">
    <property type="term" value="F:metal ion binding"/>
    <property type="evidence" value="ECO:0007669"/>
    <property type="project" value="UniProtKB-KW"/>
</dbReference>
<dbReference type="SUPFAM" id="SSF48056">
    <property type="entry name" value="Di-copper centre-containing domain"/>
    <property type="match status" value="1"/>
</dbReference>
<dbReference type="PANTHER" id="PTHR11474:SF125">
    <property type="entry name" value="N-ACETYL-6-HYDROXYTRYPTOPHAN OXIDASE IVOB-RELATED"/>
    <property type="match status" value="1"/>
</dbReference>
<evidence type="ECO:0000313" key="5">
    <source>
        <dbReference type="EMBL" id="KAG5172393.1"/>
    </source>
</evidence>
<dbReference type="OrthoDB" id="6132182at2759"/>
<dbReference type="PANTHER" id="PTHR11474">
    <property type="entry name" value="TYROSINASE FAMILY MEMBER"/>
    <property type="match status" value="1"/>
</dbReference>
<reference evidence="5" key="1">
    <citation type="submission" date="2021-02" db="EMBL/GenBank/DDBJ databases">
        <title>Psilocybe cubensis genome.</title>
        <authorList>
            <person name="Mckernan K.J."/>
            <person name="Crawford S."/>
            <person name="Trippe A."/>
            <person name="Kane L.T."/>
            <person name="Mclaughlin S."/>
        </authorList>
    </citation>
    <scope>NUCLEOTIDE SEQUENCE [LARGE SCALE GENOMIC DNA]</scope>
    <source>
        <strain evidence="5">MGC-MH-2018</strain>
    </source>
</reference>
<keyword evidence="2" id="KW-0560">Oxidoreductase</keyword>
<dbReference type="InterPro" id="IPR050316">
    <property type="entry name" value="Tyrosinase/Hemocyanin"/>
</dbReference>
<organism evidence="5">
    <name type="scientific">Psilocybe cubensis</name>
    <name type="common">Psychedelic mushroom</name>
    <name type="synonym">Stropharia cubensis</name>
    <dbReference type="NCBI Taxonomy" id="181762"/>
    <lineage>
        <taxon>Eukaryota</taxon>
        <taxon>Fungi</taxon>
        <taxon>Dikarya</taxon>
        <taxon>Basidiomycota</taxon>
        <taxon>Agaricomycotina</taxon>
        <taxon>Agaricomycetes</taxon>
        <taxon>Agaricomycetidae</taxon>
        <taxon>Agaricales</taxon>
        <taxon>Agaricineae</taxon>
        <taxon>Strophariaceae</taxon>
        <taxon>Psilocybe</taxon>
    </lineage>
</organism>
<dbReference type="PRINTS" id="PR00092">
    <property type="entry name" value="TYROSINASE"/>
</dbReference>
<dbReference type="Gene3D" id="1.10.1280.10">
    <property type="entry name" value="Di-copper center containing domain from catechol oxidase"/>
    <property type="match status" value="1"/>
</dbReference>
<feature type="chain" id="PRO_5034409846" description="Tyrosinase copper-binding domain-containing protein" evidence="3">
    <location>
        <begin position="25"/>
        <end position="330"/>
    </location>
</feature>
<dbReference type="PROSITE" id="PS00498">
    <property type="entry name" value="TYROSINASE_2"/>
    <property type="match status" value="1"/>
</dbReference>
<dbReference type="GO" id="GO:0016491">
    <property type="term" value="F:oxidoreductase activity"/>
    <property type="evidence" value="ECO:0007669"/>
    <property type="project" value="UniProtKB-KW"/>
</dbReference>
<gene>
    <name evidence="5" type="ORF">JR316_001892</name>
</gene>
<proteinExistence type="predicted"/>
<dbReference type="EMBL" id="JAFIQS010000002">
    <property type="protein sequence ID" value="KAG5172393.1"/>
    <property type="molecule type" value="Genomic_DNA"/>
</dbReference>